<reference evidence="1 2" key="1">
    <citation type="journal article" date="2015" name="Genome Announc.">
        <title>Draft Genome Sequences of Marine Isolates of Thalassomonas viridans and Thalassomonas actiniarum.</title>
        <authorList>
            <person name="Olonade I."/>
            <person name="van Zyl L.J."/>
            <person name="Trindade M."/>
        </authorList>
    </citation>
    <scope>NUCLEOTIDE SEQUENCE [LARGE SCALE GENOMIC DNA]</scope>
    <source>
        <strain evidence="1 2">A5K-106</strain>
    </source>
</reference>
<dbReference type="EMBL" id="CP059736">
    <property type="protein sequence ID" value="WDE02107.1"/>
    <property type="molecule type" value="Genomic_DNA"/>
</dbReference>
<proteinExistence type="predicted"/>
<name>A0AAE9YX07_9GAMM</name>
<evidence type="ECO:0000313" key="1">
    <source>
        <dbReference type="EMBL" id="WDE02107.1"/>
    </source>
</evidence>
<sequence>MPFSIDTFRQYLKMANDKYAKHKDSSMSPLERHLAGLHAVGVTQLPAIQALWGSVPYAKQTKYAGASMYLKQFLPGLVDATPCKPKMEFESYKVVKGPFAGQTDYLVRAYHRHKLTWQSSNGHMGSLANVGTREQVTHRTNPAAAPFHAVLCGSIPLTFTQGATTNTGADSGINRDDHSIGNPALILRRPLTTGSVIADQVYQYTTDGTTWLPIPGATYEIEKGVRLQGGNLVFYFRKEGTNNRLANRFHFEVEYAIGPAITHTVTRIPVPPFSFLPMANLSDHTSRIVAQRQ</sequence>
<dbReference type="AlphaFoldDB" id="A0AAE9YX07"/>
<gene>
    <name evidence="1" type="ORF">SG35_030555</name>
</gene>
<keyword evidence="2" id="KW-1185">Reference proteome</keyword>
<protein>
    <submittedName>
        <fullName evidence="1">Uncharacterized protein</fullName>
    </submittedName>
</protein>
<evidence type="ECO:0000313" key="2">
    <source>
        <dbReference type="Proteomes" id="UP000032568"/>
    </source>
</evidence>
<dbReference type="KEGG" id="tact:SG35_030555"/>
<dbReference type="Proteomes" id="UP000032568">
    <property type="component" value="Chromosome pTact"/>
</dbReference>
<dbReference type="RefSeq" id="WP_044833289.1">
    <property type="nucleotide sequence ID" value="NZ_CP059736.1"/>
</dbReference>
<accession>A0AAE9YX07</accession>
<reference evidence="1 2" key="2">
    <citation type="journal article" date="2022" name="Mar. Drugs">
        <title>Bioassay-Guided Fractionation Leads to the Detection of Cholic Acid Generated by the Rare Thalassomonas sp.</title>
        <authorList>
            <person name="Pheiffer F."/>
            <person name="Schneider Y.K."/>
            <person name="Hansen E.H."/>
            <person name="Andersen J.H."/>
            <person name="Isaksson J."/>
            <person name="Busche T."/>
            <person name="R C."/>
            <person name="Kalinowski J."/>
            <person name="Zyl L.V."/>
            <person name="Trindade M."/>
        </authorList>
    </citation>
    <scope>NUCLEOTIDE SEQUENCE [LARGE SCALE GENOMIC DNA]</scope>
    <source>
        <strain evidence="1 2">A5K-106</strain>
    </source>
</reference>
<organism evidence="1 2">
    <name type="scientific">Thalassomonas actiniarum</name>
    <dbReference type="NCBI Taxonomy" id="485447"/>
    <lineage>
        <taxon>Bacteria</taxon>
        <taxon>Pseudomonadati</taxon>
        <taxon>Pseudomonadota</taxon>
        <taxon>Gammaproteobacteria</taxon>
        <taxon>Alteromonadales</taxon>
        <taxon>Colwelliaceae</taxon>
        <taxon>Thalassomonas</taxon>
    </lineage>
</organism>